<reference evidence="1" key="1">
    <citation type="journal article" date="2012" name="J. Microbiol. Biotechnol.">
        <title>Ramlibacter ginsenosidimutans sp. nov., with ginsenoside-converting activity.</title>
        <authorList>
            <person name="Wang L."/>
            <person name="An D.S."/>
            <person name="Kim S.G."/>
            <person name="Jin F.X."/>
            <person name="Kim S.C."/>
            <person name="Lee S.T."/>
            <person name="Im W.T."/>
        </authorList>
    </citation>
    <scope>NUCLEOTIDE SEQUENCE</scope>
    <source>
        <strain evidence="1">KACC 17527</strain>
    </source>
</reference>
<sequence>MTLESFQHILQAQLAAYAALVNALRETDSIDVEALSERLGGYADLLQPLRPSAAHMLSAYSAAVSGEAPDLAALLETLN</sequence>
<dbReference type="RefSeq" id="WP_201176470.1">
    <property type="nucleotide sequence ID" value="NZ_JAEPWM010000011.1"/>
</dbReference>
<proteinExistence type="predicted"/>
<organism evidence="1 2">
    <name type="scientific">Ramlibacter ginsenosidimutans</name>
    <dbReference type="NCBI Taxonomy" id="502333"/>
    <lineage>
        <taxon>Bacteria</taxon>
        <taxon>Pseudomonadati</taxon>
        <taxon>Pseudomonadota</taxon>
        <taxon>Betaproteobacteria</taxon>
        <taxon>Burkholderiales</taxon>
        <taxon>Comamonadaceae</taxon>
        <taxon>Ramlibacter</taxon>
    </lineage>
</organism>
<evidence type="ECO:0000313" key="2">
    <source>
        <dbReference type="Proteomes" id="UP000630528"/>
    </source>
</evidence>
<accession>A0A934TY05</accession>
<reference evidence="1" key="2">
    <citation type="submission" date="2021-01" db="EMBL/GenBank/DDBJ databases">
        <authorList>
            <person name="Kang M."/>
        </authorList>
    </citation>
    <scope>NUCLEOTIDE SEQUENCE</scope>
    <source>
        <strain evidence="1">KACC 17527</strain>
    </source>
</reference>
<name>A0A934TY05_9BURK</name>
<comment type="caution">
    <text evidence="1">The sequence shown here is derived from an EMBL/GenBank/DDBJ whole genome shotgun (WGS) entry which is preliminary data.</text>
</comment>
<dbReference type="AlphaFoldDB" id="A0A934TY05"/>
<protein>
    <submittedName>
        <fullName evidence="1">Uncharacterized protein</fullName>
    </submittedName>
</protein>
<dbReference type="Proteomes" id="UP000630528">
    <property type="component" value="Unassembled WGS sequence"/>
</dbReference>
<keyword evidence="2" id="KW-1185">Reference proteome</keyword>
<evidence type="ECO:0000313" key="1">
    <source>
        <dbReference type="EMBL" id="MBK6008707.1"/>
    </source>
</evidence>
<gene>
    <name evidence="1" type="ORF">JJB11_21620</name>
</gene>
<dbReference type="EMBL" id="JAEPWM010000011">
    <property type="protein sequence ID" value="MBK6008707.1"/>
    <property type="molecule type" value="Genomic_DNA"/>
</dbReference>